<evidence type="ECO:0000313" key="9">
    <source>
        <dbReference type="EMBL" id="MFC5530775.1"/>
    </source>
</evidence>
<feature type="transmembrane region" description="Helical" evidence="8">
    <location>
        <begin position="51"/>
        <end position="69"/>
    </location>
</feature>
<gene>
    <name evidence="9" type="ORF">ACFPQ4_15200</name>
</gene>
<evidence type="ECO:0000256" key="3">
    <source>
        <dbReference type="ARBA" id="ARBA00022475"/>
    </source>
</evidence>
<protein>
    <submittedName>
        <fullName evidence="9">Potassium transporter TrkG</fullName>
    </submittedName>
</protein>
<keyword evidence="7 8" id="KW-0472">Membrane</keyword>
<keyword evidence="2" id="KW-0813">Transport</keyword>
<proteinExistence type="predicted"/>
<organism evidence="9 10">
    <name type="scientific">Cohnella yongneupensis</name>
    <dbReference type="NCBI Taxonomy" id="425006"/>
    <lineage>
        <taxon>Bacteria</taxon>
        <taxon>Bacillati</taxon>
        <taxon>Bacillota</taxon>
        <taxon>Bacilli</taxon>
        <taxon>Bacillales</taxon>
        <taxon>Paenibacillaceae</taxon>
        <taxon>Cohnella</taxon>
    </lineage>
</organism>
<keyword evidence="10" id="KW-1185">Reference proteome</keyword>
<feature type="transmembrane region" description="Helical" evidence="8">
    <location>
        <begin position="75"/>
        <end position="102"/>
    </location>
</feature>
<keyword evidence="5 8" id="KW-1133">Transmembrane helix</keyword>
<evidence type="ECO:0000256" key="2">
    <source>
        <dbReference type="ARBA" id="ARBA00022448"/>
    </source>
</evidence>
<comment type="subcellular location">
    <subcellularLocation>
        <location evidence="1">Cell membrane</location>
        <topology evidence="1">Multi-pass membrane protein</topology>
    </subcellularLocation>
</comment>
<dbReference type="Proteomes" id="UP001596108">
    <property type="component" value="Unassembled WGS sequence"/>
</dbReference>
<comment type="caution">
    <text evidence="9">The sequence shown here is derived from an EMBL/GenBank/DDBJ whole genome shotgun (WGS) entry which is preliminary data.</text>
</comment>
<keyword evidence="3" id="KW-1003">Cell membrane</keyword>
<evidence type="ECO:0000256" key="8">
    <source>
        <dbReference type="SAM" id="Phobius"/>
    </source>
</evidence>
<keyword evidence="6" id="KW-0406">Ion transport</keyword>
<dbReference type="RefSeq" id="WP_378112718.1">
    <property type="nucleotide sequence ID" value="NZ_JBHSNC010000047.1"/>
</dbReference>
<evidence type="ECO:0000256" key="5">
    <source>
        <dbReference type="ARBA" id="ARBA00022989"/>
    </source>
</evidence>
<evidence type="ECO:0000256" key="6">
    <source>
        <dbReference type="ARBA" id="ARBA00023065"/>
    </source>
</evidence>
<dbReference type="PANTHER" id="PTHR32024:SF4">
    <property type="entry name" value="KTR SYSTEM POTASSIUM UPTAKE PROTEIN D"/>
    <property type="match status" value="1"/>
</dbReference>
<evidence type="ECO:0000256" key="1">
    <source>
        <dbReference type="ARBA" id="ARBA00004651"/>
    </source>
</evidence>
<feature type="transmembrane region" description="Helical" evidence="8">
    <location>
        <begin position="20"/>
        <end position="39"/>
    </location>
</feature>
<dbReference type="Pfam" id="PF02386">
    <property type="entry name" value="TrkH"/>
    <property type="match status" value="1"/>
</dbReference>
<reference evidence="10" key="1">
    <citation type="journal article" date="2019" name="Int. J. Syst. Evol. Microbiol.">
        <title>The Global Catalogue of Microorganisms (GCM) 10K type strain sequencing project: providing services to taxonomists for standard genome sequencing and annotation.</title>
        <authorList>
            <consortium name="The Broad Institute Genomics Platform"/>
            <consortium name="The Broad Institute Genome Sequencing Center for Infectious Disease"/>
            <person name="Wu L."/>
            <person name="Ma J."/>
        </authorList>
    </citation>
    <scope>NUCLEOTIDE SEQUENCE [LARGE SCALE GENOMIC DNA]</scope>
    <source>
        <strain evidence="10">CGMCC 1.18578</strain>
    </source>
</reference>
<dbReference type="InterPro" id="IPR003445">
    <property type="entry name" value="Cat_transpt"/>
</dbReference>
<sequence>MWKKTRSWMGHRSPAQVITGYYLLAVAIAIVLFNIPAAYKPGARVTFFDTVFMAVSIVSDTGLSVFNVADTYSVFGYFIVMLLLQFGGIGIMAMSTFFWLLIGLRQG</sequence>
<keyword evidence="4 8" id="KW-0812">Transmembrane</keyword>
<evidence type="ECO:0000256" key="4">
    <source>
        <dbReference type="ARBA" id="ARBA00022692"/>
    </source>
</evidence>
<accession>A0ABW0R174</accession>
<name>A0ABW0R174_9BACL</name>
<evidence type="ECO:0000256" key="7">
    <source>
        <dbReference type="ARBA" id="ARBA00023136"/>
    </source>
</evidence>
<dbReference type="EMBL" id="JBHSNC010000047">
    <property type="protein sequence ID" value="MFC5530775.1"/>
    <property type="molecule type" value="Genomic_DNA"/>
</dbReference>
<evidence type="ECO:0000313" key="10">
    <source>
        <dbReference type="Proteomes" id="UP001596108"/>
    </source>
</evidence>
<dbReference type="PANTHER" id="PTHR32024">
    <property type="entry name" value="TRK SYSTEM POTASSIUM UPTAKE PROTEIN TRKG-RELATED"/>
    <property type="match status" value="1"/>
</dbReference>